<dbReference type="STRING" id="1789683.A0A1X7R0F7"/>
<evidence type="ECO:0000256" key="10">
    <source>
        <dbReference type="PIRSR" id="PIRSR610347-2"/>
    </source>
</evidence>
<feature type="site" description="Interaction with DNA" evidence="11">
    <location>
        <position position="500"/>
    </location>
</feature>
<evidence type="ECO:0000256" key="7">
    <source>
        <dbReference type="ARBA" id="ARBA00023204"/>
    </source>
</evidence>
<comment type="similarity">
    <text evidence="2">Belongs to the tyrosyl-DNA phosphodiesterase family.</text>
</comment>
<feature type="region of interest" description="Disordered" evidence="12">
    <location>
        <begin position="45"/>
        <end position="82"/>
    </location>
</feature>
<dbReference type="GO" id="GO:0003697">
    <property type="term" value="F:single-stranded DNA binding"/>
    <property type="evidence" value="ECO:0007669"/>
    <property type="project" value="TreeGrafter"/>
</dbReference>
<keyword evidence="8" id="KW-0539">Nucleus</keyword>
<evidence type="ECO:0000256" key="11">
    <source>
        <dbReference type="PIRSR" id="PIRSR610347-3"/>
    </source>
</evidence>
<reference evidence="13 14" key="1">
    <citation type="submission" date="2017-04" db="EMBL/GenBank/DDBJ databases">
        <authorList>
            <person name="Afonso C.L."/>
            <person name="Miller P.J."/>
            <person name="Scott M.A."/>
            <person name="Spackman E."/>
            <person name="Goraichik I."/>
            <person name="Dimitrov K.M."/>
            <person name="Suarez D.L."/>
            <person name="Swayne D.E."/>
        </authorList>
    </citation>
    <scope>NUCLEOTIDE SEQUENCE [LARGE SCALE GENOMIC DNA]</scope>
</reference>
<evidence type="ECO:0000256" key="8">
    <source>
        <dbReference type="ARBA" id="ARBA00023242"/>
    </source>
</evidence>
<keyword evidence="6" id="KW-0269">Exonuclease</keyword>
<dbReference type="SUPFAM" id="SSF56024">
    <property type="entry name" value="Phospholipase D/nuclease"/>
    <property type="match status" value="2"/>
</dbReference>
<evidence type="ECO:0000256" key="1">
    <source>
        <dbReference type="ARBA" id="ARBA00004123"/>
    </source>
</evidence>
<evidence type="ECO:0000256" key="6">
    <source>
        <dbReference type="ARBA" id="ARBA00022839"/>
    </source>
</evidence>
<evidence type="ECO:0000256" key="4">
    <source>
        <dbReference type="ARBA" id="ARBA00022763"/>
    </source>
</evidence>
<accession>A0A1X7R0F7</accession>
<dbReference type="GO" id="GO:0006281">
    <property type="term" value="P:DNA repair"/>
    <property type="evidence" value="ECO:0007669"/>
    <property type="project" value="UniProtKB-KW"/>
</dbReference>
<dbReference type="EMBL" id="FXLY01000003">
    <property type="protein sequence ID" value="SMN19125.1"/>
    <property type="molecule type" value="Genomic_DNA"/>
</dbReference>
<dbReference type="Gene3D" id="3.30.870.10">
    <property type="entry name" value="Endonuclease Chain A"/>
    <property type="match status" value="2"/>
</dbReference>
<dbReference type="GO" id="GO:0017005">
    <property type="term" value="F:3'-tyrosyl-DNA phosphodiesterase activity"/>
    <property type="evidence" value="ECO:0007669"/>
    <property type="project" value="TreeGrafter"/>
</dbReference>
<sequence length="606" mass="68866">MAGSIEKPVRNEASGASARNKVADRWKNIDYKKLGEDIAGADNGIKAERSSTKLKKDKNQGEDDVVVIDSDSETGSQSDTDTEVLIVKESVPSSSSVRDRKLHDTGKVKVDSILYESDYCFKLIKSTVFDTNYETLSNDQKSHFITMDDIFNDPMLSSTVLFSYQYNMDYLLSCFHPNLDDITIVMQTGCILPLSKDAPDALHLLNNRIKFVEIDMPPYSSHHSKMILNFYSDKSMRIFIPSNNFTEAEITYPQQVCWCSPKLRTLTDENIAKKSNRISFLNELVEYIFRYPQDHFTKRLVNNIKNHDFSLLGGLHFLFSTPKRFRRMCTIEDKQGDDEQSGLIKFASAVHDIEKKFTEKNRNEQIHYLVQTSSIGTKILQRKHMFTGYMIPELSNTVTYSNNIHGHILYPTLQEVCNSPASLLSGGWFHFNYDESSEPYKSMKQKKIFVKQDPIATSLQRRATPSHSKFYMKWTSKDENDVSVPKDSVDWCLYTSGNLSNAAWGTNRTNATNFEVGILIPGPIKIFSFVDLIYKATEGTRLGNSEDQGSQITRDVTKSAVIVPFPKSLVLYSGNDKPTNVKLLDRIRDTALRLQQEEDAVRGSGN</sequence>
<evidence type="ECO:0000313" key="13">
    <source>
        <dbReference type="EMBL" id="SMN19125.1"/>
    </source>
</evidence>
<dbReference type="GO" id="GO:0005634">
    <property type="term" value="C:nucleus"/>
    <property type="evidence" value="ECO:0007669"/>
    <property type="project" value="UniProtKB-SubCell"/>
</dbReference>
<proteinExistence type="inferred from homology"/>
<evidence type="ECO:0000313" key="14">
    <source>
        <dbReference type="Proteomes" id="UP000196158"/>
    </source>
</evidence>
<evidence type="ECO:0000256" key="5">
    <source>
        <dbReference type="ARBA" id="ARBA00022801"/>
    </source>
</evidence>
<feature type="region of interest" description="Disordered" evidence="12">
    <location>
        <begin position="1"/>
        <end position="21"/>
    </location>
</feature>
<keyword evidence="14" id="KW-1185">Reference proteome</keyword>
<name>A0A1X7R0F7_9SACH</name>
<evidence type="ECO:0000256" key="3">
    <source>
        <dbReference type="ARBA" id="ARBA00022722"/>
    </source>
</evidence>
<organism evidence="13 14">
    <name type="scientific">Maudiozyma saulgeensis</name>
    <dbReference type="NCBI Taxonomy" id="1789683"/>
    <lineage>
        <taxon>Eukaryota</taxon>
        <taxon>Fungi</taxon>
        <taxon>Dikarya</taxon>
        <taxon>Ascomycota</taxon>
        <taxon>Saccharomycotina</taxon>
        <taxon>Saccharomycetes</taxon>
        <taxon>Saccharomycetales</taxon>
        <taxon>Saccharomycetaceae</taxon>
        <taxon>Maudiozyma</taxon>
    </lineage>
</organism>
<keyword evidence="5" id="KW-0378">Hydrolase</keyword>
<dbReference type="AlphaFoldDB" id="A0A1X7R0F7"/>
<feature type="compositionally biased region" description="Acidic residues" evidence="12">
    <location>
        <begin position="62"/>
        <end position="72"/>
    </location>
</feature>
<dbReference type="PANTHER" id="PTHR12415">
    <property type="entry name" value="TYROSYL-DNA PHOSPHODIESTERASE 1"/>
    <property type="match status" value="1"/>
</dbReference>
<protein>
    <submittedName>
        <fullName evidence="13">Similar to Saccharomyces cerevisiae YBR223C TDP1 Tyrosyl-DNA Phosphodiesterase I</fullName>
    </submittedName>
</protein>
<feature type="binding site" evidence="10">
    <location>
        <position position="469"/>
    </location>
    <ligand>
        <name>substrate</name>
    </ligand>
</feature>
<keyword evidence="4" id="KW-0227">DNA damage</keyword>
<evidence type="ECO:0000256" key="9">
    <source>
        <dbReference type="PIRSR" id="PIRSR610347-1"/>
    </source>
</evidence>
<comment type="subcellular location">
    <subcellularLocation>
        <location evidence="1">Nucleus</location>
    </subcellularLocation>
</comment>
<gene>
    <name evidence="13" type="ORF">KASA_0P02838G</name>
</gene>
<evidence type="ECO:0000256" key="2">
    <source>
        <dbReference type="ARBA" id="ARBA00010205"/>
    </source>
</evidence>
<dbReference type="Pfam" id="PF06087">
    <property type="entry name" value="Tyr-DNA_phospho"/>
    <property type="match status" value="1"/>
</dbReference>
<evidence type="ECO:0000256" key="12">
    <source>
        <dbReference type="SAM" id="MobiDB-lite"/>
    </source>
</evidence>
<dbReference type="InterPro" id="IPR010347">
    <property type="entry name" value="Tdp1"/>
</dbReference>
<dbReference type="GO" id="GO:0003690">
    <property type="term" value="F:double-stranded DNA binding"/>
    <property type="evidence" value="ECO:0007669"/>
    <property type="project" value="TreeGrafter"/>
</dbReference>
<keyword evidence="7" id="KW-0234">DNA repair</keyword>
<keyword evidence="3" id="KW-0540">Nuclease</keyword>
<dbReference type="Proteomes" id="UP000196158">
    <property type="component" value="Unassembled WGS sequence"/>
</dbReference>
<feature type="active site" description="Proton donor/acceptor" evidence="9">
    <location>
        <position position="467"/>
    </location>
</feature>
<dbReference type="GO" id="GO:0004527">
    <property type="term" value="F:exonuclease activity"/>
    <property type="evidence" value="ECO:0007669"/>
    <property type="project" value="UniProtKB-KW"/>
</dbReference>
<feature type="binding site" evidence="10">
    <location>
        <position position="225"/>
    </location>
    <ligand>
        <name>substrate</name>
    </ligand>
</feature>
<feature type="active site" description="Nucleophile" evidence="9">
    <location>
        <position position="223"/>
    </location>
</feature>
<dbReference type="OrthoDB" id="47785at2759"/>
<dbReference type="PANTHER" id="PTHR12415:SF0">
    <property type="entry name" value="TYROSYL-DNA PHOSPHODIESTERASE 1"/>
    <property type="match status" value="1"/>
</dbReference>